<comment type="caution">
    <text evidence="3">The sequence shown here is derived from an EMBL/GenBank/DDBJ whole genome shotgun (WGS) entry which is preliminary data.</text>
</comment>
<dbReference type="EMBL" id="QMFY01000027">
    <property type="protein sequence ID" value="RAV97789.1"/>
    <property type="molecule type" value="Genomic_DNA"/>
</dbReference>
<keyword evidence="2" id="KW-0732">Signal</keyword>
<dbReference type="Proteomes" id="UP000251889">
    <property type="component" value="Unassembled WGS sequence"/>
</dbReference>
<keyword evidence="4" id="KW-1185">Reference proteome</keyword>
<organism evidence="3 4">
    <name type="scientific">Pseudochryseolinea flava</name>
    <dbReference type="NCBI Taxonomy" id="2059302"/>
    <lineage>
        <taxon>Bacteria</taxon>
        <taxon>Pseudomonadati</taxon>
        <taxon>Bacteroidota</taxon>
        <taxon>Cytophagia</taxon>
        <taxon>Cytophagales</taxon>
        <taxon>Fulvivirgaceae</taxon>
        <taxon>Pseudochryseolinea</taxon>
    </lineage>
</organism>
<feature type="region of interest" description="Disordered" evidence="1">
    <location>
        <begin position="115"/>
        <end position="142"/>
    </location>
</feature>
<feature type="compositionally biased region" description="Polar residues" evidence="1">
    <location>
        <begin position="133"/>
        <end position="142"/>
    </location>
</feature>
<gene>
    <name evidence="3" type="ORF">DQQ10_26825</name>
</gene>
<reference evidence="3 4" key="1">
    <citation type="submission" date="2018-06" db="EMBL/GenBank/DDBJ databases">
        <title>Chryseolinea flavus sp. nov., a member of the phylum Bacteroidetes isolated from soil.</title>
        <authorList>
            <person name="Li Y."/>
            <person name="Wang J."/>
        </authorList>
    </citation>
    <scope>NUCLEOTIDE SEQUENCE [LARGE SCALE GENOMIC DNA]</scope>
    <source>
        <strain evidence="3 4">SDU1-6</strain>
    </source>
</reference>
<evidence type="ECO:0000313" key="3">
    <source>
        <dbReference type="EMBL" id="RAV97789.1"/>
    </source>
</evidence>
<dbReference type="RefSeq" id="WP_112750040.1">
    <property type="nucleotide sequence ID" value="NZ_QMFY01000027.1"/>
</dbReference>
<protein>
    <submittedName>
        <fullName evidence="3">Uncharacterized protein</fullName>
    </submittedName>
</protein>
<accession>A0A364XU59</accession>
<evidence type="ECO:0000256" key="2">
    <source>
        <dbReference type="SAM" id="SignalP"/>
    </source>
</evidence>
<dbReference type="AlphaFoldDB" id="A0A364XU59"/>
<feature type="chain" id="PRO_5016561388" evidence="2">
    <location>
        <begin position="23"/>
        <end position="142"/>
    </location>
</feature>
<feature type="signal peptide" evidence="2">
    <location>
        <begin position="1"/>
        <end position="22"/>
    </location>
</feature>
<proteinExistence type="predicted"/>
<name>A0A364XU59_9BACT</name>
<sequence length="142" mass="15511">MNLLQRTAFVAAFGLASVTAKAQTEIKSQTDYKNVQASINAVSKKLYDYAQLYPAYSFTPQYNEAGKLIAMSVNGVSNEIDANRIANHLMELEMLGEAVRTMNIAHLPTVKGNPGKGMLSETDAKNYTPAFSKENQTVTSAR</sequence>
<evidence type="ECO:0000256" key="1">
    <source>
        <dbReference type="SAM" id="MobiDB-lite"/>
    </source>
</evidence>
<evidence type="ECO:0000313" key="4">
    <source>
        <dbReference type="Proteomes" id="UP000251889"/>
    </source>
</evidence>